<protein>
    <submittedName>
        <fullName evidence="1">Uncharacterized protein</fullName>
    </submittedName>
</protein>
<gene>
    <name evidence="1" type="ordered locus">NGK_1856</name>
</gene>
<evidence type="ECO:0000313" key="1">
    <source>
        <dbReference type="EMBL" id="ACF30495.1"/>
    </source>
</evidence>
<dbReference type="Proteomes" id="UP000002564">
    <property type="component" value="Chromosome"/>
</dbReference>
<dbReference type="KEGG" id="ngk:NGK_1856"/>
<sequence>MYVPFPTIFANKRKDRLSDGIKLPPPSFPPVLPPAGIIRIVQKMPYNRRTPCPADASAPSGKQNIVD</sequence>
<name>B4RQF9_NEIG2</name>
<proteinExistence type="predicted"/>
<organism evidence="1 2">
    <name type="scientific">Neisseria gonorrhoeae (strain NCCP11945)</name>
    <dbReference type="NCBI Taxonomy" id="521006"/>
    <lineage>
        <taxon>Bacteria</taxon>
        <taxon>Pseudomonadati</taxon>
        <taxon>Pseudomonadota</taxon>
        <taxon>Betaproteobacteria</taxon>
        <taxon>Neisseriales</taxon>
        <taxon>Neisseriaceae</taxon>
        <taxon>Neisseria</taxon>
    </lineage>
</organism>
<dbReference type="HOGENOM" id="CLU_186845_0_0_4"/>
<dbReference type="AlphaFoldDB" id="B4RQF9"/>
<evidence type="ECO:0000313" key="2">
    <source>
        <dbReference type="Proteomes" id="UP000002564"/>
    </source>
</evidence>
<dbReference type="EMBL" id="CP001050">
    <property type="protein sequence ID" value="ACF30495.1"/>
    <property type="molecule type" value="Genomic_DNA"/>
</dbReference>
<accession>B4RQF9</accession>
<reference evidence="1 2" key="1">
    <citation type="journal article" date="2008" name="J. Bacteriol.">
        <title>Complete genome sequence of Neisseria gonorrhoeae NCCP11945.</title>
        <authorList>
            <person name="Chung G.T."/>
            <person name="Yoo J.S."/>
            <person name="Oh H.B."/>
            <person name="Lee Y.S."/>
            <person name="Cha S.H."/>
            <person name="Kim S.J."/>
            <person name="Yoo C.K."/>
        </authorList>
    </citation>
    <scope>NUCLEOTIDE SEQUENCE [LARGE SCALE GENOMIC DNA]</scope>
    <source>
        <strain evidence="1 2">NCCP11945</strain>
    </source>
</reference>